<dbReference type="AlphaFoldDB" id="D7L5U0"/>
<organism evidence="3">
    <name type="scientific">Arabidopsis lyrata subsp. lyrata</name>
    <name type="common">Lyre-leaved rock-cress</name>
    <dbReference type="NCBI Taxonomy" id="81972"/>
    <lineage>
        <taxon>Eukaryota</taxon>
        <taxon>Viridiplantae</taxon>
        <taxon>Streptophyta</taxon>
        <taxon>Embryophyta</taxon>
        <taxon>Tracheophyta</taxon>
        <taxon>Spermatophyta</taxon>
        <taxon>Magnoliopsida</taxon>
        <taxon>eudicotyledons</taxon>
        <taxon>Gunneridae</taxon>
        <taxon>Pentapetalae</taxon>
        <taxon>rosids</taxon>
        <taxon>malvids</taxon>
        <taxon>Brassicales</taxon>
        <taxon>Brassicaceae</taxon>
        <taxon>Camelineae</taxon>
        <taxon>Arabidopsis</taxon>
    </lineage>
</organism>
<protein>
    <submittedName>
        <fullName evidence="2">Predicted protein</fullName>
    </submittedName>
</protein>
<proteinExistence type="predicted"/>
<feature type="compositionally biased region" description="Polar residues" evidence="1">
    <location>
        <begin position="11"/>
        <end position="21"/>
    </location>
</feature>
<reference evidence="3" key="1">
    <citation type="journal article" date="2011" name="Nat. Genet.">
        <title>The Arabidopsis lyrata genome sequence and the basis of rapid genome size change.</title>
        <authorList>
            <person name="Hu T.T."/>
            <person name="Pattyn P."/>
            <person name="Bakker E.G."/>
            <person name="Cao J."/>
            <person name="Cheng J.-F."/>
            <person name="Clark R.M."/>
            <person name="Fahlgren N."/>
            <person name="Fawcett J.A."/>
            <person name="Grimwood J."/>
            <person name="Gundlach H."/>
            <person name="Haberer G."/>
            <person name="Hollister J.D."/>
            <person name="Ossowski S."/>
            <person name="Ottilar R.P."/>
            <person name="Salamov A.A."/>
            <person name="Schneeberger K."/>
            <person name="Spannagl M."/>
            <person name="Wang X."/>
            <person name="Yang L."/>
            <person name="Nasrallah M.E."/>
            <person name="Bergelson J."/>
            <person name="Carrington J.C."/>
            <person name="Gaut B.S."/>
            <person name="Schmutz J."/>
            <person name="Mayer K.F.X."/>
            <person name="Van de Peer Y."/>
            <person name="Grigoriev I.V."/>
            <person name="Nordborg M."/>
            <person name="Weigel D."/>
            <person name="Guo Y.-L."/>
        </authorList>
    </citation>
    <scope>NUCLEOTIDE SEQUENCE [LARGE SCALE GENOMIC DNA]</scope>
    <source>
        <strain evidence="3">cv. MN47</strain>
    </source>
</reference>
<feature type="region of interest" description="Disordered" evidence="1">
    <location>
        <begin position="129"/>
        <end position="162"/>
    </location>
</feature>
<evidence type="ECO:0000256" key="1">
    <source>
        <dbReference type="SAM" id="MobiDB-lite"/>
    </source>
</evidence>
<gene>
    <name evidence="2" type="ORF">ARALYDRAFT_342667</name>
</gene>
<evidence type="ECO:0000313" key="3">
    <source>
        <dbReference type="Proteomes" id="UP000008694"/>
    </source>
</evidence>
<evidence type="ECO:0000313" key="2">
    <source>
        <dbReference type="EMBL" id="EFH61937.1"/>
    </source>
</evidence>
<dbReference type="Gramene" id="fgenesh1_pg.C_scaffold_3002430">
    <property type="protein sequence ID" value="fgenesh1_pg.C_scaffold_3002430"/>
    <property type="gene ID" value="fgenesh1_pg.C_scaffold_3002430"/>
</dbReference>
<dbReference type="HOGENOM" id="CLU_084033_0_0_1"/>
<feature type="compositionally biased region" description="Basic and acidic residues" evidence="1">
    <location>
        <begin position="1"/>
        <end position="10"/>
    </location>
</feature>
<feature type="region of interest" description="Disordered" evidence="1">
    <location>
        <begin position="1"/>
        <end position="45"/>
    </location>
</feature>
<keyword evidence="3" id="KW-1185">Reference proteome</keyword>
<dbReference type="EMBL" id="GL348715">
    <property type="protein sequence ID" value="EFH61937.1"/>
    <property type="molecule type" value="Genomic_DNA"/>
</dbReference>
<sequence>MKRRKNETVKENNNVMQTPNTKRSRSQLHDENINPNLQNQQDRSDVQVKGIFNRLRSGIGNIPAQQCDSEALQTVTGPSSSAAIQKETQGFASTVTYNTSVRSGKKTARTQRRPFQDVQNIINTSQLHSEVHQTPLNPHKPPEKKGKKWSPPSVNSKQAAKGIILTNSRINLRFPKSLAKEKKTSHKSYDTTIEEDSDEILNSKEETYINMSK</sequence>
<accession>D7L5U0</accession>
<name>D7L5U0_ARALL</name>
<dbReference type="Proteomes" id="UP000008694">
    <property type="component" value="Unassembled WGS sequence"/>
</dbReference>